<organism evidence="3">
    <name type="scientific">marine sediment metagenome</name>
    <dbReference type="NCBI Taxonomy" id="412755"/>
    <lineage>
        <taxon>unclassified sequences</taxon>
        <taxon>metagenomes</taxon>
        <taxon>ecological metagenomes</taxon>
    </lineage>
</organism>
<dbReference type="GO" id="GO:0016020">
    <property type="term" value="C:membrane"/>
    <property type="evidence" value="ECO:0007669"/>
    <property type="project" value="InterPro"/>
</dbReference>
<reference evidence="3" key="1">
    <citation type="journal article" date="2014" name="Front. Microbiol.">
        <title>High frequency of phylogenetically diverse reductive dehalogenase-homologous genes in deep subseafloor sedimentary metagenomes.</title>
        <authorList>
            <person name="Kawai M."/>
            <person name="Futagami T."/>
            <person name="Toyoda A."/>
            <person name="Takaki Y."/>
            <person name="Nishi S."/>
            <person name="Hori S."/>
            <person name="Arai W."/>
            <person name="Tsubouchi T."/>
            <person name="Morono Y."/>
            <person name="Uchiyama I."/>
            <person name="Ito T."/>
            <person name="Fujiyama A."/>
            <person name="Inagaki F."/>
            <person name="Takami H."/>
        </authorList>
    </citation>
    <scope>NUCLEOTIDE SEQUENCE</scope>
    <source>
        <strain evidence="3">Expedition CK06-06</strain>
    </source>
</reference>
<evidence type="ECO:0000259" key="2">
    <source>
        <dbReference type="PROSITE" id="PS50855"/>
    </source>
</evidence>
<feature type="non-terminal residue" evidence="3">
    <location>
        <position position="1"/>
    </location>
</feature>
<accession>X0XWD2</accession>
<dbReference type="GO" id="GO:0004129">
    <property type="term" value="F:cytochrome-c oxidase activity"/>
    <property type="evidence" value="ECO:0007669"/>
    <property type="project" value="InterPro"/>
</dbReference>
<evidence type="ECO:0000256" key="1">
    <source>
        <dbReference type="SAM" id="Phobius"/>
    </source>
</evidence>
<feature type="transmembrane region" description="Helical" evidence="1">
    <location>
        <begin position="34"/>
        <end position="55"/>
    </location>
</feature>
<dbReference type="GO" id="GO:0020037">
    <property type="term" value="F:heme binding"/>
    <property type="evidence" value="ECO:0007669"/>
    <property type="project" value="InterPro"/>
</dbReference>
<dbReference type="AlphaFoldDB" id="X0XWD2"/>
<sequence>AIADAAVDTEPASYLAAGHTLLSWLTTTDHKRIAILYAVSITLFFFIGGIAIGLVRLELMAPQGLFLTSDTYNRLFSLHGIIMVWFFLVPSIPATMGNFLLPLMIGAHDVAFPRLNLFSWYLYVFGAAFTVYALISGGVDTGWTFYTPLSTSYATG</sequence>
<feature type="transmembrane region" description="Helical" evidence="1">
    <location>
        <begin position="117"/>
        <end position="135"/>
    </location>
</feature>
<dbReference type="Pfam" id="PF00115">
    <property type="entry name" value="COX1"/>
    <property type="match status" value="1"/>
</dbReference>
<dbReference type="PANTHER" id="PTHR10422:SF18">
    <property type="entry name" value="CYTOCHROME C OXIDASE SUBUNIT 1"/>
    <property type="match status" value="1"/>
</dbReference>
<dbReference type="PROSITE" id="PS50855">
    <property type="entry name" value="COX1"/>
    <property type="match status" value="1"/>
</dbReference>
<dbReference type="PRINTS" id="PR01165">
    <property type="entry name" value="CYCOXIDASEI"/>
</dbReference>
<keyword evidence="1" id="KW-1133">Transmembrane helix</keyword>
<proteinExistence type="predicted"/>
<protein>
    <recommendedName>
        <fullName evidence="2">Cytochrome oxidase subunit I profile domain-containing protein</fullName>
    </recommendedName>
</protein>
<name>X0XWD2_9ZZZZ</name>
<gene>
    <name evidence="3" type="ORF">S01H1_83741</name>
</gene>
<dbReference type="InterPro" id="IPR023616">
    <property type="entry name" value="Cyt_c_oxase-like_su1_dom"/>
</dbReference>
<keyword evidence="1" id="KW-0812">Transmembrane</keyword>
<keyword evidence="1" id="KW-0472">Membrane</keyword>
<feature type="transmembrane region" description="Helical" evidence="1">
    <location>
        <begin position="75"/>
        <end position="105"/>
    </location>
</feature>
<dbReference type="Gene3D" id="1.20.210.10">
    <property type="entry name" value="Cytochrome c oxidase-like, subunit I domain"/>
    <property type="match status" value="1"/>
</dbReference>
<dbReference type="GO" id="GO:0009060">
    <property type="term" value="P:aerobic respiration"/>
    <property type="evidence" value="ECO:0007669"/>
    <property type="project" value="InterPro"/>
</dbReference>
<dbReference type="InterPro" id="IPR000883">
    <property type="entry name" value="Cyt_C_Oxase_1"/>
</dbReference>
<dbReference type="InterPro" id="IPR036927">
    <property type="entry name" value="Cyt_c_oxase-like_su1_sf"/>
</dbReference>
<dbReference type="EMBL" id="BARS01056995">
    <property type="protein sequence ID" value="GAG47680.1"/>
    <property type="molecule type" value="Genomic_DNA"/>
</dbReference>
<dbReference type="GO" id="GO:0015990">
    <property type="term" value="P:electron transport coupled proton transport"/>
    <property type="evidence" value="ECO:0007669"/>
    <property type="project" value="TreeGrafter"/>
</dbReference>
<dbReference type="PANTHER" id="PTHR10422">
    <property type="entry name" value="CYTOCHROME C OXIDASE SUBUNIT 1"/>
    <property type="match status" value="1"/>
</dbReference>
<feature type="non-terminal residue" evidence="3">
    <location>
        <position position="156"/>
    </location>
</feature>
<dbReference type="GO" id="GO:0022904">
    <property type="term" value="P:respiratory electron transport chain"/>
    <property type="evidence" value="ECO:0007669"/>
    <property type="project" value="TreeGrafter"/>
</dbReference>
<evidence type="ECO:0000313" key="3">
    <source>
        <dbReference type="EMBL" id="GAG47680.1"/>
    </source>
</evidence>
<feature type="domain" description="Cytochrome oxidase subunit I profile" evidence="2">
    <location>
        <begin position="24"/>
        <end position="156"/>
    </location>
</feature>
<dbReference type="SUPFAM" id="SSF81442">
    <property type="entry name" value="Cytochrome c oxidase subunit I-like"/>
    <property type="match status" value="1"/>
</dbReference>
<comment type="caution">
    <text evidence="3">The sequence shown here is derived from an EMBL/GenBank/DDBJ whole genome shotgun (WGS) entry which is preliminary data.</text>
</comment>